<dbReference type="EMBL" id="JANBOI010001522">
    <property type="protein sequence ID" value="KAJ1726500.1"/>
    <property type="molecule type" value="Genomic_DNA"/>
</dbReference>
<reference evidence="1" key="1">
    <citation type="submission" date="2022-07" db="EMBL/GenBank/DDBJ databases">
        <title>Phylogenomic reconstructions and comparative analyses of Kickxellomycotina fungi.</title>
        <authorList>
            <person name="Reynolds N.K."/>
            <person name="Stajich J.E."/>
            <person name="Barry K."/>
            <person name="Grigoriev I.V."/>
            <person name="Crous P."/>
            <person name="Smith M.E."/>
        </authorList>
    </citation>
    <scope>NUCLEOTIDE SEQUENCE</scope>
    <source>
        <strain evidence="1">BCRC 34381</strain>
    </source>
</reference>
<evidence type="ECO:0000313" key="2">
    <source>
        <dbReference type="Proteomes" id="UP001143981"/>
    </source>
</evidence>
<dbReference type="OrthoDB" id="5573720at2759"/>
<dbReference type="Proteomes" id="UP001143981">
    <property type="component" value="Unassembled WGS sequence"/>
</dbReference>
<name>A0A9W7Y9E6_9FUNG</name>
<organism evidence="1 2">
    <name type="scientific">Coemansia biformis</name>
    <dbReference type="NCBI Taxonomy" id="1286918"/>
    <lineage>
        <taxon>Eukaryota</taxon>
        <taxon>Fungi</taxon>
        <taxon>Fungi incertae sedis</taxon>
        <taxon>Zoopagomycota</taxon>
        <taxon>Kickxellomycotina</taxon>
        <taxon>Kickxellomycetes</taxon>
        <taxon>Kickxellales</taxon>
        <taxon>Kickxellaceae</taxon>
        <taxon>Coemansia</taxon>
    </lineage>
</organism>
<dbReference type="AlphaFoldDB" id="A0A9W7Y9E6"/>
<accession>A0A9W7Y9E6</accession>
<sequence length="224" mass="24987">MQWPRHIAQRYERLLSVPAVLRTPDGARAAAWNRTWLAVNVGMLELRAAYVKRRVLFSNRMSRRQQTALVIRGAFEHAPGLVLNAVMAWRGSVGEILTPHAAHGIRDRYFANAETVRRAVGQAWQLYDWLVHCSPHRTGPAPTMASIPFAARHAANQHAEDTPAAALYAALCRFDSWDEAARERSSLCRGTGAPGLQASDRRLLDRHTRLQSALRHVPPPAEGP</sequence>
<evidence type="ECO:0000313" key="1">
    <source>
        <dbReference type="EMBL" id="KAJ1726500.1"/>
    </source>
</evidence>
<gene>
    <name evidence="1" type="ORF">LPJ61_005146</name>
</gene>
<proteinExistence type="predicted"/>
<comment type="caution">
    <text evidence="1">The sequence shown here is derived from an EMBL/GenBank/DDBJ whole genome shotgun (WGS) entry which is preliminary data.</text>
</comment>
<protein>
    <submittedName>
        <fullName evidence="1">Uncharacterized protein</fullName>
    </submittedName>
</protein>
<keyword evidence="2" id="KW-1185">Reference proteome</keyword>